<dbReference type="PANTHER" id="PTHR48100">
    <property type="entry name" value="BROAD-SPECIFICITY PHOSPHATASE YOR283W-RELATED"/>
    <property type="match status" value="1"/>
</dbReference>
<feature type="binding site" evidence="2">
    <location>
        <begin position="6"/>
        <end position="13"/>
    </location>
    <ligand>
        <name>substrate</name>
    </ligand>
</feature>
<evidence type="ECO:0000256" key="1">
    <source>
        <dbReference type="PIRSR" id="PIRSR613078-1"/>
    </source>
</evidence>
<dbReference type="InterPro" id="IPR029033">
    <property type="entry name" value="His_PPase_superfam"/>
</dbReference>
<dbReference type="RefSeq" id="WP_069644917.1">
    <property type="nucleotide sequence ID" value="NZ_MIJZ01000001.1"/>
</dbReference>
<reference evidence="4" key="1">
    <citation type="submission" date="2016-09" db="EMBL/GenBank/DDBJ databases">
        <authorList>
            <person name="Gulvik C.A."/>
        </authorList>
    </citation>
    <scope>NUCLEOTIDE SEQUENCE [LARGE SCALE GENOMIC DNA]</scope>
    <source>
        <strain evidence="4">DSM 23328</strain>
    </source>
</reference>
<dbReference type="PROSITE" id="PS00175">
    <property type="entry name" value="PG_MUTASE"/>
    <property type="match status" value="1"/>
</dbReference>
<dbReference type="CDD" id="cd07067">
    <property type="entry name" value="HP_PGM_like"/>
    <property type="match status" value="1"/>
</dbReference>
<dbReference type="STRING" id="903984.BCR21_02400"/>
<gene>
    <name evidence="3" type="ORF">BCR21_02400</name>
</gene>
<evidence type="ECO:0008006" key="5">
    <source>
        <dbReference type="Google" id="ProtNLM"/>
    </source>
</evidence>
<dbReference type="InterPro" id="IPR001345">
    <property type="entry name" value="PG/BPGM_mutase_AS"/>
</dbReference>
<dbReference type="InterPro" id="IPR013078">
    <property type="entry name" value="His_Pase_superF_clade-1"/>
</dbReference>
<comment type="caution">
    <text evidence="3">The sequence shown here is derived from an EMBL/GenBank/DDBJ whole genome shotgun (WGS) entry which is preliminary data.</text>
</comment>
<evidence type="ECO:0000313" key="4">
    <source>
        <dbReference type="Proteomes" id="UP000094068"/>
    </source>
</evidence>
<accession>A0A1E5GME7</accession>
<dbReference type="GO" id="GO:0016791">
    <property type="term" value="F:phosphatase activity"/>
    <property type="evidence" value="ECO:0007669"/>
    <property type="project" value="TreeGrafter"/>
</dbReference>
<evidence type="ECO:0000256" key="2">
    <source>
        <dbReference type="PIRSR" id="PIRSR613078-2"/>
    </source>
</evidence>
<evidence type="ECO:0000313" key="3">
    <source>
        <dbReference type="EMBL" id="OEG13862.1"/>
    </source>
</evidence>
<dbReference type="Pfam" id="PF00300">
    <property type="entry name" value="His_Phos_1"/>
    <property type="match status" value="1"/>
</dbReference>
<protein>
    <recommendedName>
        <fullName evidence="5">Alpha-ribazole phosphatase</fullName>
    </recommendedName>
</protein>
<proteinExistence type="predicted"/>
<dbReference type="EMBL" id="MIJZ01000001">
    <property type="protein sequence ID" value="OEG13862.1"/>
    <property type="molecule type" value="Genomic_DNA"/>
</dbReference>
<dbReference type="Proteomes" id="UP000094068">
    <property type="component" value="Unassembled WGS sequence"/>
</dbReference>
<dbReference type="SUPFAM" id="SSF53254">
    <property type="entry name" value="Phosphoglycerate mutase-like"/>
    <property type="match status" value="1"/>
</dbReference>
<dbReference type="SMART" id="SM00855">
    <property type="entry name" value="PGAM"/>
    <property type="match status" value="1"/>
</dbReference>
<name>A0A1E5GME7_9ENTE</name>
<feature type="binding site" evidence="2">
    <location>
        <position position="56"/>
    </location>
    <ligand>
        <name>substrate</name>
    </ligand>
</feature>
<dbReference type="AlphaFoldDB" id="A0A1E5GME7"/>
<feature type="active site" description="Proton donor/acceptor" evidence="1">
    <location>
        <position position="78"/>
    </location>
</feature>
<dbReference type="Gene3D" id="3.40.50.1240">
    <property type="entry name" value="Phosphoglycerate mutase-like"/>
    <property type="match status" value="1"/>
</dbReference>
<dbReference type="InterPro" id="IPR050275">
    <property type="entry name" value="PGM_Phosphatase"/>
</dbReference>
<sequence>MIYLIRHGETSLNREKKFYGSLDVSLNETGINQSQQIAEKLKNVPFSTIYVSQLQRTLETAEIIRAKKKYCVVPEFNEKSFGLWEGLTAYQIEASYSKEWQAWLDAPLDRTPPKAEVFESFKQRVLEGIAKIEARLAGNPEADILIVGHLGVLRVLDHYFNGYLTDFWSSDYRQGMYTMYHYENNCYQLEGRNK</sequence>
<feature type="active site" description="Tele-phosphohistidine intermediate" evidence="1">
    <location>
        <position position="7"/>
    </location>
</feature>
<keyword evidence="4" id="KW-1185">Reference proteome</keyword>
<dbReference type="OrthoDB" id="9783269at2"/>
<dbReference type="PIRSF" id="PIRSF000709">
    <property type="entry name" value="6PFK_2-Ptase"/>
    <property type="match status" value="1"/>
</dbReference>
<organism evidence="3 4">
    <name type="scientific">Enterococcus ureasiticus</name>
    <dbReference type="NCBI Taxonomy" id="903984"/>
    <lineage>
        <taxon>Bacteria</taxon>
        <taxon>Bacillati</taxon>
        <taxon>Bacillota</taxon>
        <taxon>Bacilli</taxon>
        <taxon>Lactobacillales</taxon>
        <taxon>Enterococcaceae</taxon>
        <taxon>Enterococcus</taxon>
    </lineage>
</organism>